<dbReference type="AlphaFoldDB" id="A0A183BB16"/>
<sequence length="131" mass="14641">MAKRSRQEPKRYYSYVQLKTTLRQSVGTLENPEGGLSVSDYENDETPKRYFENFYKIDDGRAVPRECLDTPLIGDVEFSASCVLKVLENLNVNKCAGSDGLHPAVIRPLAQALAPAITALYQESGWIPTPF</sequence>
<dbReference type="WBParaSite" id="ECPE_0001644401-mRNA-1">
    <property type="protein sequence ID" value="ECPE_0001644401-mRNA-1"/>
    <property type="gene ID" value="ECPE_0001644401"/>
</dbReference>
<dbReference type="EMBL" id="UZAN01064170">
    <property type="protein sequence ID" value="VDP93673.1"/>
    <property type="molecule type" value="Genomic_DNA"/>
</dbReference>
<gene>
    <name evidence="1" type="ORF">ECPE_LOCUS16401</name>
</gene>
<reference evidence="1 2" key="2">
    <citation type="submission" date="2018-11" db="EMBL/GenBank/DDBJ databases">
        <authorList>
            <consortium name="Pathogen Informatics"/>
        </authorList>
    </citation>
    <scope>NUCLEOTIDE SEQUENCE [LARGE SCALE GENOMIC DNA]</scope>
    <source>
        <strain evidence="1 2">Egypt</strain>
    </source>
</reference>
<protein>
    <submittedName>
        <fullName evidence="3">Reverse transcriptase domain-containing protein</fullName>
    </submittedName>
</protein>
<dbReference type="OrthoDB" id="6143588at2759"/>
<reference evidence="3" key="1">
    <citation type="submission" date="2016-06" db="UniProtKB">
        <authorList>
            <consortium name="WormBaseParasite"/>
        </authorList>
    </citation>
    <scope>IDENTIFICATION</scope>
</reference>
<dbReference type="Proteomes" id="UP000272942">
    <property type="component" value="Unassembled WGS sequence"/>
</dbReference>
<evidence type="ECO:0000313" key="2">
    <source>
        <dbReference type="Proteomes" id="UP000272942"/>
    </source>
</evidence>
<organism evidence="3">
    <name type="scientific">Echinostoma caproni</name>
    <dbReference type="NCBI Taxonomy" id="27848"/>
    <lineage>
        <taxon>Eukaryota</taxon>
        <taxon>Metazoa</taxon>
        <taxon>Spiralia</taxon>
        <taxon>Lophotrochozoa</taxon>
        <taxon>Platyhelminthes</taxon>
        <taxon>Trematoda</taxon>
        <taxon>Digenea</taxon>
        <taxon>Plagiorchiida</taxon>
        <taxon>Echinostomata</taxon>
        <taxon>Echinostomatoidea</taxon>
        <taxon>Echinostomatidae</taxon>
        <taxon>Echinostoma</taxon>
    </lineage>
</organism>
<evidence type="ECO:0000313" key="1">
    <source>
        <dbReference type="EMBL" id="VDP93673.1"/>
    </source>
</evidence>
<evidence type="ECO:0000313" key="3">
    <source>
        <dbReference type="WBParaSite" id="ECPE_0001644401-mRNA-1"/>
    </source>
</evidence>
<accession>A0A183BB16</accession>
<keyword evidence="2" id="KW-1185">Reference proteome</keyword>
<name>A0A183BB16_9TREM</name>
<proteinExistence type="predicted"/>